<name>A0A8S4SEM8_9NEOP</name>
<dbReference type="Proteomes" id="UP000838756">
    <property type="component" value="Unassembled WGS sequence"/>
</dbReference>
<evidence type="ECO:0000313" key="2">
    <source>
        <dbReference type="Proteomes" id="UP000838756"/>
    </source>
</evidence>
<protein>
    <submittedName>
        <fullName evidence="1">Jg2874 protein</fullName>
    </submittedName>
</protein>
<dbReference type="EMBL" id="CAKXAJ010026348">
    <property type="protein sequence ID" value="CAH2267136.1"/>
    <property type="molecule type" value="Genomic_DNA"/>
</dbReference>
<keyword evidence="2" id="KW-1185">Reference proteome</keyword>
<dbReference type="AlphaFoldDB" id="A0A8S4SEM8"/>
<organism evidence="1 2">
    <name type="scientific">Pararge aegeria aegeria</name>
    <dbReference type="NCBI Taxonomy" id="348720"/>
    <lineage>
        <taxon>Eukaryota</taxon>
        <taxon>Metazoa</taxon>
        <taxon>Ecdysozoa</taxon>
        <taxon>Arthropoda</taxon>
        <taxon>Hexapoda</taxon>
        <taxon>Insecta</taxon>
        <taxon>Pterygota</taxon>
        <taxon>Neoptera</taxon>
        <taxon>Endopterygota</taxon>
        <taxon>Lepidoptera</taxon>
        <taxon>Glossata</taxon>
        <taxon>Ditrysia</taxon>
        <taxon>Papilionoidea</taxon>
        <taxon>Nymphalidae</taxon>
        <taxon>Satyrinae</taxon>
        <taxon>Satyrini</taxon>
        <taxon>Parargina</taxon>
        <taxon>Pararge</taxon>
    </lineage>
</organism>
<comment type="caution">
    <text evidence="1">The sequence shown here is derived from an EMBL/GenBank/DDBJ whole genome shotgun (WGS) entry which is preliminary data.</text>
</comment>
<evidence type="ECO:0000313" key="1">
    <source>
        <dbReference type="EMBL" id="CAH2267136.1"/>
    </source>
</evidence>
<accession>A0A8S4SEM8</accession>
<reference evidence="1" key="1">
    <citation type="submission" date="2022-03" db="EMBL/GenBank/DDBJ databases">
        <authorList>
            <person name="Lindestad O."/>
        </authorList>
    </citation>
    <scope>NUCLEOTIDE SEQUENCE</scope>
</reference>
<proteinExistence type="predicted"/>
<gene>
    <name evidence="1" type="primary">jg2874</name>
    <name evidence="1" type="ORF">PAEG_LOCUS25710</name>
</gene>
<sequence length="106" mass="12207">MSSSLGLNLWQCFKLAQNPGDVVKPIISKRMIEEKKENQQLPELMKPQDAKRFQNRRSENVGNLGANNAADMWSKHSTFVFSVLKCCFDCVAILLQFSLKYHLFQQ</sequence>